<proteinExistence type="predicted"/>
<reference evidence="1 2" key="1">
    <citation type="submission" date="2017-04" db="EMBL/GenBank/DDBJ databases">
        <authorList>
            <person name="Afonso C.L."/>
            <person name="Miller P.J."/>
            <person name="Scott M.A."/>
            <person name="Spackman E."/>
            <person name="Goraichik I."/>
            <person name="Dimitrov K.M."/>
            <person name="Suarez D.L."/>
            <person name="Swayne D.E."/>
        </authorList>
    </citation>
    <scope>NUCLEOTIDE SEQUENCE [LARGE SCALE GENOMIC DNA]</scope>
    <source>
        <strain evidence="1 2">DSM 13146</strain>
    </source>
</reference>
<dbReference type="Proteomes" id="UP000192783">
    <property type="component" value="Unassembled WGS sequence"/>
</dbReference>
<protein>
    <submittedName>
        <fullName evidence="1">Uncharacterized protein</fullName>
    </submittedName>
</protein>
<evidence type="ECO:0000313" key="2">
    <source>
        <dbReference type="Proteomes" id="UP000192783"/>
    </source>
</evidence>
<gene>
    <name evidence="1" type="ORF">SAMN02746041_03188</name>
</gene>
<dbReference type="EMBL" id="FWXF01000028">
    <property type="protein sequence ID" value="SMC28146.1"/>
    <property type="molecule type" value="Genomic_DNA"/>
</dbReference>
<keyword evidence="2" id="KW-1185">Reference proteome</keyword>
<dbReference type="STRING" id="1121390.SAMN02746041_03188"/>
<sequence>MRLVSLEMHRWFDQAYSLTTLFYRLFFTITQAVKDSRFLFHTAGKVRRFWLVHFQKEYVRGQILVREGNCRQCGACCNLLFTCPMLTKRGRCYVYGYCRPRACKVFPIDQRDIDEVTICGGHCGYRFDREDSYKQGS</sequence>
<evidence type="ECO:0000313" key="1">
    <source>
        <dbReference type="EMBL" id="SMC28146.1"/>
    </source>
</evidence>
<dbReference type="AlphaFoldDB" id="A0A1W1XW43"/>
<accession>A0A1W1XW43</accession>
<name>A0A1W1XW43_9BACT</name>
<organism evidence="1 2">
    <name type="scientific">Desulfacinum hydrothermale DSM 13146</name>
    <dbReference type="NCBI Taxonomy" id="1121390"/>
    <lineage>
        <taxon>Bacteria</taxon>
        <taxon>Pseudomonadati</taxon>
        <taxon>Thermodesulfobacteriota</taxon>
        <taxon>Syntrophobacteria</taxon>
        <taxon>Syntrophobacterales</taxon>
        <taxon>Syntrophobacteraceae</taxon>
        <taxon>Desulfacinum</taxon>
    </lineage>
</organism>